<dbReference type="GO" id="GO:0050660">
    <property type="term" value="F:flavin adenine dinucleotide binding"/>
    <property type="evidence" value="ECO:0007669"/>
    <property type="project" value="InterPro"/>
</dbReference>
<evidence type="ECO:0000259" key="3">
    <source>
        <dbReference type="PROSITE" id="PS00624"/>
    </source>
</evidence>
<evidence type="ECO:0000256" key="2">
    <source>
        <dbReference type="PIRSR" id="PIRSR000137-2"/>
    </source>
</evidence>
<dbReference type="PROSITE" id="PS00624">
    <property type="entry name" value="GMC_OXRED_2"/>
    <property type="match status" value="1"/>
</dbReference>
<sequence>MLGGAGLVTLWRFVLTALPSATIIIMLIDGINIYRPDIVDEDNRLSATNILNLRDSYDFVIIGGGSAGCVLASRLSEMRNWSVLLLEAGGDEPMISELPMLFPVFQRTPFDWGYRTEPSDRYCLAMQGQSCFWPRAKLLGGCSSINAMMHIRGNRRDYDHWAELGNVGWNYDSILHYFRKMEDMRVPGFENDRFYHGFGGPVTIENYRFPSPLLDVFMEAATELNLLNPFNDFNGRSQTGFAVPHGTIRDGLRCSENKAYIRPAWKRPNLDIVLRAFVNRIVVDKESKVARGVHFEHLGFMHKVSARREVILSAGAIASPQLLMTSGIGPERQLVQHGIPVIQHLPGVGINLQDHISTAGTQYLIDNSVTGHRLSFIVPEMLNARSVDSFLHHADGFFYAMPISEVMGFTSTKYQDPKLDWPDIQIFMGSYGYGADGGLIGRRGSGISFANYENIFEHMIYKDAFTLTILLMRPKSRGRLELRSSDPRVHPRIYANYFDHPLDMAVLVEGVKFAHSLTQTAIMRRLNATLNIFEWRNCPEVEYLSDAFWECIARFYSQTIYHPVGTCKMGVYDDPFAVVDPRLRVYGVRGLRVIDASIMPTIPTGNTNTPTIMIAEKAADMIKEDWLRYGGGQ</sequence>
<dbReference type="OrthoDB" id="269227at2759"/>
<dbReference type="Pfam" id="PF05199">
    <property type="entry name" value="GMC_oxred_C"/>
    <property type="match status" value="1"/>
</dbReference>
<dbReference type="AlphaFoldDB" id="A0A034W6U8"/>
<dbReference type="SUPFAM" id="SSF54373">
    <property type="entry name" value="FAD-linked reductases, C-terminal domain"/>
    <property type="match status" value="1"/>
</dbReference>
<dbReference type="InterPro" id="IPR000172">
    <property type="entry name" value="GMC_OxRdtase_N"/>
</dbReference>
<dbReference type="GO" id="GO:0016614">
    <property type="term" value="F:oxidoreductase activity, acting on CH-OH group of donors"/>
    <property type="evidence" value="ECO:0007669"/>
    <property type="project" value="InterPro"/>
</dbReference>
<dbReference type="PANTHER" id="PTHR11552:SF186">
    <property type="entry name" value="GLUCOSE-METHANOL-CHOLINE OXIDOREDUCTASE N-TERMINAL DOMAIN-CONTAINING PROTEIN"/>
    <property type="match status" value="1"/>
</dbReference>
<reference evidence="4" key="1">
    <citation type="journal article" date="2014" name="BMC Genomics">
        <title>Characterizing the developmental transcriptome of the oriental fruit fly, Bactrocera dorsalis (Diptera: Tephritidae) through comparative genomic analysis with Drosophila melanogaster utilizing modENCODE datasets.</title>
        <authorList>
            <person name="Geib S.M."/>
            <person name="Calla B."/>
            <person name="Hall B."/>
            <person name="Hou S."/>
            <person name="Manoukis N.C."/>
        </authorList>
    </citation>
    <scope>NUCLEOTIDE SEQUENCE</scope>
    <source>
        <strain evidence="4">Punador</strain>
    </source>
</reference>
<dbReference type="Pfam" id="PF00732">
    <property type="entry name" value="GMC_oxred_N"/>
    <property type="match status" value="1"/>
</dbReference>
<protein>
    <submittedName>
        <fullName evidence="4">Glucose dehydrogenase (Acceptor)</fullName>
    </submittedName>
</protein>
<gene>
    <name evidence="4" type="primary">DHGL</name>
</gene>
<evidence type="ECO:0000313" key="4">
    <source>
        <dbReference type="EMBL" id="JAC49860.1"/>
    </source>
</evidence>
<accession>A0A034W6U8</accession>
<dbReference type="RefSeq" id="XP_011213855.2">
    <property type="nucleotide sequence ID" value="XM_011215553.3"/>
</dbReference>
<dbReference type="InterPro" id="IPR036188">
    <property type="entry name" value="FAD/NAD-bd_sf"/>
</dbReference>
<proteinExistence type="inferred from homology"/>
<organism evidence="4">
    <name type="scientific">Bactrocera dorsalis</name>
    <name type="common">Oriental fruit fly</name>
    <name type="synonym">Dacus dorsalis</name>
    <dbReference type="NCBI Taxonomy" id="27457"/>
    <lineage>
        <taxon>Eukaryota</taxon>
        <taxon>Metazoa</taxon>
        <taxon>Ecdysozoa</taxon>
        <taxon>Arthropoda</taxon>
        <taxon>Hexapoda</taxon>
        <taxon>Insecta</taxon>
        <taxon>Pterygota</taxon>
        <taxon>Neoptera</taxon>
        <taxon>Endopterygota</taxon>
        <taxon>Diptera</taxon>
        <taxon>Brachycera</taxon>
        <taxon>Muscomorpha</taxon>
        <taxon>Tephritoidea</taxon>
        <taxon>Tephritidae</taxon>
        <taxon>Bactrocera</taxon>
        <taxon>Bactrocera</taxon>
    </lineage>
</organism>
<dbReference type="SUPFAM" id="SSF51905">
    <property type="entry name" value="FAD/NAD(P)-binding domain"/>
    <property type="match status" value="1"/>
</dbReference>
<dbReference type="InterPro" id="IPR007867">
    <property type="entry name" value="GMC_OxRtase_C"/>
</dbReference>
<dbReference type="InterPro" id="IPR012132">
    <property type="entry name" value="GMC_OxRdtase"/>
</dbReference>
<dbReference type="Gene3D" id="3.30.560.10">
    <property type="entry name" value="Glucose Oxidase, domain 3"/>
    <property type="match status" value="1"/>
</dbReference>
<name>A0A034W6U8_BACDO</name>
<feature type="domain" description="Glucose-methanol-choline oxidoreductase N-terminal" evidence="3">
    <location>
        <begin position="315"/>
        <end position="329"/>
    </location>
</feature>
<keyword evidence="2" id="KW-0274">FAD</keyword>
<feature type="binding site" evidence="2">
    <location>
        <position position="278"/>
    </location>
    <ligand>
        <name>FAD</name>
        <dbReference type="ChEBI" id="CHEBI:57692"/>
    </ligand>
</feature>
<comment type="cofactor">
    <cofactor evidence="2">
        <name>FAD</name>
        <dbReference type="ChEBI" id="CHEBI:57692"/>
    </cofactor>
</comment>
<dbReference type="GeneID" id="105233460"/>
<dbReference type="PIRSF" id="PIRSF000137">
    <property type="entry name" value="Alcohol_oxidase"/>
    <property type="match status" value="1"/>
</dbReference>
<keyword evidence="2" id="KW-0285">Flavoprotein</keyword>
<dbReference type="EMBL" id="GAKP01009092">
    <property type="protein sequence ID" value="JAC49860.1"/>
    <property type="molecule type" value="Transcribed_RNA"/>
</dbReference>
<dbReference type="PANTHER" id="PTHR11552">
    <property type="entry name" value="GLUCOSE-METHANOL-CHOLINE GMC OXIDOREDUCTASE"/>
    <property type="match status" value="1"/>
</dbReference>
<dbReference type="Gene3D" id="3.50.50.60">
    <property type="entry name" value="FAD/NAD(P)-binding domain"/>
    <property type="match status" value="1"/>
</dbReference>
<dbReference type="KEGG" id="bdr:105233460"/>
<evidence type="ECO:0000256" key="1">
    <source>
        <dbReference type="ARBA" id="ARBA00010790"/>
    </source>
</evidence>
<comment type="similarity">
    <text evidence="1">Belongs to the GMC oxidoreductase family.</text>
</comment>